<sequence>MAGTSRLAAKLLSVGGKALVGGTASVLTNATERGVSNAFYGTNFAAGAAVAALVGVIGLKGPSSPNKLPGINKFEGSFKLRAFTGVRSVLAPKPTNPWAVPGITTQILKAAAATAGGLASYGYKKTGLDCLDKEVNAALKTFWEEFWGTSHPYWVGMKRH</sequence>
<evidence type="ECO:0000313" key="3">
    <source>
        <dbReference type="Proteomes" id="UP001273166"/>
    </source>
</evidence>
<protein>
    <submittedName>
        <fullName evidence="2">Uncharacterized protein</fullName>
    </submittedName>
</protein>
<organism evidence="2 3">
    <name type="scientific">Chaetomium strumarium</name>
    <dbReference type="NCBI Taxonomy" id="1170767"/>
    <lineage>
        <taxon>Eukaryota</taxon>
        <taxon>Fungi</taxon>
        <taxon>Dikarya</taxon>
        <taxon>Ascomycota</taxon>
        <taxon>Pezizomycotina</taxon>
        <taxon>Sordariomycetes</taxon>
        <taxon>Sordariomycetidae</taxon>
        <taxon>Sordariales</taxon>
        <taxon>Chaetomiaceae</taxon>
        <taxon>Chaetomium</taxon>
    </lineage>
</organism>
<dbReference type="GeneID" id="87885921"/>
<proteinExistence type="predicted"/>
<gene>
    <name evidence="2" type="ORF">B0T15DRAFT_495365</name>
</gene>
<keyword evidence="3" id="KW-1185">Reference proteome</keyword>
<dbReference type="EMBL" id="JAUDZG010000005">
    <property type="protein sequence ID" value="KAK3304952.1"/>
    <property type="molecule type" value="Genomic_DNA"/>
</dbReference>
<keyword evidence="1" id="KW-0812">Transmembrane</keyword>
<dbReference type="Proteomes" id="UP001273166">
    <property type="component" value="Unassembled WGS sequence"/>
</dbReference>
<feature type="transmembrane region" description="Helical" evidence="1">
    <location>
        <begin position="38"/>
        <end position="59"/>
    </location>
</feature>
<name>A0AAJ0M0Y6_9PEZI</name>
<keyword evidence="1" id="KW-0472">Membrane</keyword>
<dbReference type="RefSeq" id="XP_062720732.1">
    <property type="nucleotide sequence ID" value="XM_062867092.1"/>
</dbReference>
<reference evidence="2" key="2">
    <citation type="submission" date="2023-06" db="EMBL/GenBank/DDBJ databases">
        <authorList>
            <consortium name="Lawrence Berkeley National Laboratory"/>
            <person name="Mondo S.J."/>
            <person name="Hensen N."/>
            <person name="Bonometti L."/>
            <person name="Westerberg I."/>
            <person name="Brannstrom I.O."/>
            <person name="Guillou S."/>
            <person name="Cros-Aarteil S."/>
            <person name="Calhoun S."/>
            <person name="Haridas S."/>
            <person name="Kuo A."/>
            <person name="Pangilinan J."/>
            <person name="Riley R."/>
            <person name="Labutti K."/>
            <person name="Andreopoulos B."/>
            <person name="Lipzen A."/>
            <person name="Chen C."/>
            <person name="Yanf M."/>
            <person name="Daum C."/>
            <person name="Ng V."/>
            <person name="Clum A."/>
            <person name="Steindorff A."/>
            <person name="Ohm R."/>
            <person name="Martin F."/>
            <person name="Silar P."/>
            <person name="Natvig D."/>
            <person name="Lalanne C."/>
            <person name="Gautier V."/>
            <person name="Ament-Velasquez S.L."/>
            <person name="Kruys A."/>
            <person name="Hutchinson M.I."/>
            <person name="Powell A.J."/>
            <person name="Barry K."/>
            <person name="Miller A.N."/>
            <person name="Grigoriev I.V."/>
            <person name="Debuchy R."/>
            <person name="Gladieux P."/>
            <person name="Thoren M.H."/>
            <person name="Johannesson H."/>
        </authorList>
    </citation>
    <scope>NUCLEOTIDE SEQUENCE</scope>
    <source>
        <strain evidence="2">CBS 333.67</strain>
    </source>
</reference>
<reference evidence="2" key="1">
    <citation type="journal article" date="2023" name="Mol. Phylogenet. Evol.">
        <title>Genome-scale phylogeny and comparative genomics of the fungal order Sordariales.</title>
        <authorList>
            <person name="Hensen N."/>
            <person name="Bonometti L."/>
            <person name="Westerberg I."/>
            <person name="Brannstrom I.O."/>
            <person name="Guillou S."/>
            <person name="Cros-Aarteil S."/>
            <person name="Calhoun S."/>
            <person name="Haridas S."/>
            <person name="Kuo A."/>
            <person name="Mondo S."/>
            <person name="Pangilinan J."/>
            <person name="Riley R."/>
            <person name="LaButti K."/>
            <person name="Andreopoulos B."/>
            <person name="Lipzen A."/>
            <person name="Chen C."/>
            <person name="Yan M."/>
            <person name="Daum C."/>
            <person name="Ng V."/>
            <person name="Clum A."/>
            <person name="Steindorff A."/>
            <person name="Ohm R.A."/>
            <person name="Martin F."/>
            <person name="Silar P."/>
            <person name="Natvig D.O."/>
            <person name="Lalanne C."/>
            <person name="Gautier V."/>
            <person name="Ament-Velasquez S.L."/>
            <person name="Kruys A."/>
            <person name="Hutchinson M.I."/>
            <person name="Powell A.J."/>
            <person name="Barry K."/>
            <person name="Miller A.N."/>
            <person name="Grigoriev I.V."/>
            <person name="Debuchy R."/>
            <person name="Gladieux P."/>
            <person name="Hiltunen Thoren M."/>
            <person name="Johannesson H."/>
        </authorList>
    </citation>
    <scope>NUCLEOTIDE SEQUENCE</scope>
    <source>
        <strain evidence="2">CBS 333.67</strain>
    </source>
</reference>
<keyword evidence="1" id="KW-1133">Transmembrane helix</keyword>
<dbReference type="AlphaFoldDB" id="A0AAJ0M0Y6"/>
<comment type="caution">
    <text evidence="2">The sequence shown here is derived from an EMBL/GenBank/DDBJ whole genome shotgun (WGS) entry which is preliminary data.</text>
</comment>
<accession>A0AAJ0M0Y6</accession>
<evidence type="ECO:0000256" key="1">
    <source>
        <dbReference type="SAM" id="Phobius"/>
    </source>
</evidence>
<evidence type="ECO:0000313" key="2">
    <source>
        <dbReference type="EMBL" id="KAK3304952.1"/>
    </source>
</evidence>